<organism evidence="1 2">
    <name type="scientific">Halteria grandinella</name>
    <dbReference type="NCBI Taxonomy" id="5974"/>
    <lineage>
        <taxon>Eukaryota</taxon>
        <taxon>Sar</taxon>
        <taxon>Alveolata</taxon>
        <taxon>Ciliophora</taxon>
        <taxon>Intramacronucleata</taxon>
        <taxon>Spirotrichea</taxon>
        <taxon>Stichotrichia</taxon>
        <taxon>Sporadotrichida</taxon>
        <taxon>Halteriidae</taxon>
        <taxon>Halteria</taxon>
    </lineage>
</organism>
<reference evidence="1" key="1">
    <citation type="submission" date="2019-06" db="EMBL/GenBank/DDBJ databases">
        <authorList>
            <person name="Zheng W."/>
        </authorList>
    </citation>
    <scope>NUCLEOTIDE SEQUENCE</scope>
    <source>
        <strain evidence="1">QDHG01</strain>
    </source>
</reference>
<keyword evidence="2" id="KW-1185">Reference proteome</keyword>
<name>A0A8J8SWM6_HALGN</name>
<sequence>MSSLRNSTQLTKLRIFEDIYDANLEVIRTFTNLEELETKDTRVLAQLNESKTLKILKCTDYLDQDDDLPQSVTTVITGYHYTFYEVEEFLEKNPFVKELETCVSFHTAAQLPDKFKHVKFNFTINRSFFTFKQCYTYLHDPECKQVGIPGTEPDHVLYELLFKRIDDKINVLEPYLRAAGIYGKIQDAPPEMMEWVSTFNEFKNCLRKYNLLDSSYFERVFNEQMRIDDDEYLRIIVSAYDEVFKLSADIHKTVTVLKAMTDEEMKTLKRERFFHHCRNN</sequence>
<evidence type="ECO:0000313" key="2">
    <source>
        <dbReference type="Proteomes" id="UP000785679"/>
    </source>
</evidence>
<evidence type="ECO:0000313" key="1">
    <source>
        <dbReference type="EMBL" id="TNV73504.1"/>
    </source>
</evidence>
<dbReference type="AlphaFoldDB" id="A0A8J8SWM6"/>
<proteinExistence type="predicted"/>
<accession>A0A8J8SWM6</accession>
<comment type="caution">
    <text evidence="1">The sequence shown here is derived from an EMBL/GenBank/DDBJ whole genome shotgun (WGS) entry which is preliminary data.</text>
</comment>
<protein>
    <submittedName>
        <fullName evidence="1">Uncharacterized protein</fullName>
    </submittedName>
</protein>
<gene>
    <name evidence="1" type="ORF">FGO68_gene2683</name>
</gene>
<dbReference type="EMBL" id="RRYP01018751">
    <property type="protein sequence ID" value="TNV73504.1"/>
    <property type="molecule type" value="Genomic_DNA"/>
</dbReference>
<dbReference type="Proteomes" id="UP000785679">
    <property type="component" value="Unassembled WGS sequence"/>
</dbReference>